<evidence type="ECO:0000256" key="8">
    <source>
        <dbReference type="ARBA" id="ARBA00022967"/>
    </source>
</evidence>
<feature type="transmembrane region" description="Helical" evidence="13">
    <location>
        <begin position="42"/>
        <end position="61"/>
    </location>
</feature>
<keyword evidence="7 13" id="KW-0812">Transmembrane</keyword>
<keyword evidence="8" id="KW-1278">Translocase</keyword>
<evidence type="ECO:0000256" key="9">
    <source>
        <dbReference type="ARBA" id="ARBA00022989"/>
    </source>
</evidence>
<evidence type="ECO:0000256" key="2">
    <source>
        <dbReference type="ARBA" id="ARBA00003002"/>
    </source>
</evidence>
<keyword evidence="10 12" id="KW-0472">Membrane</keyword>
<evidence type="ECO:0000256" key="11">
    <source>
        <dbReference type="ARBA" id="ARBA00048176"/>
    </source>
</evidence>
<keyword evidence="6 12" id="KW-1003">Cell membrane</keyword>
<comment type="cofactor">
    <cofactor evidence="1">
        <name>Na(+)</name>
        <dbReference type="ChEBI" id="CHEBI:29101"/>
    </cofactor>
</comment>
<dbReference type="NCBIfam" id="TIGR01109">
    <property type="entry name" value="Na_pump_decarbB"/>
    <property type="match status" value="1"/>
</dbReference>
<feature type="transmembrane region" description="Helical" evidence="13">
    <location>
        <begin position="12"/>
        <end position="35"/>
    </location>
</feature>
<dbReference type="AlphaFoldDB" id="A0A432Y2W8"/>
<dbReference type="GO" id="GO:0016829">
    <property type="term" value="F:lyase activity"/>
    <property type="evidence" value="ECO:0007669"/>
    <property type="project" value="InterPro"/>
</dbReference>
<dbReference type="GO" id="GO:0015451">
    <property type="term" value="F:decarboxylation-driven active transmembrane transporter activity"/>
    <property type="evidence" value="ECO:0007669"/>
    <property type="project" value="UniProtKB-EC"/>
</dbReference>
<sequence>MERWITLWQSTALAAFTWQQAVMMLVGALLLYLAIRKKFEPLLLLPIGFGAILANIPLAGFTEPGGILYYIYVVGIDTGVFPLLIFMGVGAMTDFGPLLANPRTLLLGAAAQFGIFATLFGAIALNAIPGFEFSMQDAAAIAIIGGADGPTAIFLASRLSPELLGAIAVAAYSYMALVPIIQPPIMKLLTTQEERSVRMEQLRQVGRREKILFPLAVLFLTLLFLPTATPLVGMFCLGNLMREAGVVERLSKTAQNELINIVTIFLGLAVGSKLSASEFLTVETLGILALGAVAFSIGTASGVLMAKLMARFSKTPINPLIGAAGVSAVPMAARVVNKVGLDANQSNFLLMHAMGPNVAGVLGSAVAAGILLALVG</sequence>
<dbReference type="PANTHER" id="PTHR35806:SF1">
    <property type="entry name" value="OXALOACETATE DECARBOXYLASE BETA CHAIN 2"/>
    <property type="match status" value="1"/>
</dbReference>
<keyword evidence="12" id="KW-0406">Ion transport</keyword>
<feature type="transmembrane region" description="Helical" evidence="13">
    <location>
        <begin position="67"/>
        <end position="92"/>
    </location>
</feature>
<dbReference type="OrthoDB" id="9783838at2"/>
<dbReference type="GO" id="GO:0006814">
    <property type="term" value="P:sodium ion transport"/>
    <property type="evidence" value="ECO:0007669"/>
    <property type="project" value="UniProtKB-UniRule"/>
</dbReference>
<dbReference type="EMBL" id="PIPX01000001">
    <property type="protein sequence ID" value="RUO55310.1"/>
    <property type="molecule type" value="Genomic_DNA"/>
</dbReference>
<proteinExistence type="inferred from homology"/>
<accession>A0A432Y2W8</accession>
<comment type="catalytic activity">
    <reaction evidence="11 12">
        <text>oxaloacetate + 2 Na(+)(in) + H(+) = pyruvate + 2 Na(+)(out) + CO2</text>
        <dbReference type="Rhea" id="RHEA:57724"/>
        <dbReference type="ChEBI" id="CHEBI:15361"/>
        <dbReference type="ChEBI" id="CHEBI:15378"/>
        <dbReference type="ChEBI" id="CHEBI:16452"/>
        <dbReference type="ChEBI" id="CHEBI:16526"/>
        <dbReference type="ChEBI" id="CHEBI:29101"/>
        <dbReference type="EC" id="7.2.4.2"/>
    </reaction>
</comment>
<evidence type="ECO:0000256" key="5">
    <source>
        <dbReference type="ARBA" id="ARBA00011869"/>
    </source>
</evidence>
<dbReference type="Proteomes" id="UP000287649">
    <property type="component" value="Unassembled WGS sequence"/>
</dbReference>
<keyword evidence="12" id="KW-0813">Transport</keyword>
<evidence type="ECO:0000256" key="6">
    <source>
        <dbReference type="ARBA" id="ARBA00022475"/>
    </source>
</evidence>
<evidence type="ECO:0000313" key="15">
    <source>
        <dbReference type="Proteomes" id="UP000287649"/>
    </source>
</evidence>
<reference evidence="15" key="1">
    <citation type="journal article" date="2018" name="Front. Microbiol.">
        <title>Genome-Based Analysis Reveals the Taxonomy and Diversity of the Family Idiomarinaceae.</title>
        <authorList>
            <person name="Liu Y."/>
            <person name="Lai Q."/>
            <person name="Shao Z."/>
        </authorList>
    </citation>
    <scope>NUCLEOTIDE SEQUENCE [LARGE SCALE GENOMIC DNA]</scope>
    <source>
        <strain evidence="15">PO-M2</strain>
    </source>
</reference>
<comment type="function">
    <text evidence="2 12">Catalyzes the decarboxylation of oxaloacetate coupled to Na(+) translocation.</text>
</comment>
<dbReference type="PIRSF" id="PIRSF015658">
    <property type="entry name" value="MmdB_OadB"/>
    <property type="match status" value="1"/>
</dbReference>
<evidence type="ECO:0000256" key="3">
    <source>
        <dbReference type="ARBA" id="ARBA00004651"/>
    </source>
</evidence>
<organism evidence="14 15">
    <name type="scientific">Pseudidiomarina homiensis</name>
    <dbReference type="NCBI Taxonomy" id="364198"/>
    <lineage>
        <taxon>Bacteria</taxon>
        <taxon>Pseudomonadati</taxon>
        <taxon>Pseudomonadota</taxon>
        <taxon>Gammaproteobacteria</taxon>
        <taxon>Alteromonadales</taxon>
        <taxon>Idiomarinaceae</taxon>
        <taxon>Pseudidiomarina</taxon>
    </lineage>
</organism>
<evidence type="ECO:0000256" key="13">
    <source>
        <dbReference type="SAM" id="Phobius"/>
    </source>
</evidence>
<protein>
    <recommendedName>
        <fullName evidence="12">Oxaloacetate decarboxylase beta chain</fullName>
        <ecNumber evidence="12">7.2.4.2</ecNumber>
    </recommendedName>
</protein>
<feature type="transmembrane region" description="Helical" evidence="13">
    <location>
        <begin position="104"/>
        <end position="126"/>
    </location>
</feature>
<evidence type="ECO:0000256" key="12">
    <source>
        <dbReference type="PIRNR" id="PIRNR015658"/>
    </source>
</evidence>
<evidence type="ECO:0000256" key="7">
    <source>
        <dbReference type="ARBA" id="ARBA00022692"/>
    </source>
</evidence>
<comment type="caution">
    <text evidence="14">The sequence shown here is derived from an EMBL/GenBank/DDBJ whole genome shotgun (WGS) entry which is preliminary data.</text>
</comment>
<dbReference type="RefSeq" id="WP_126769580.1">
    <property type="nucleotide sequence ID" value="NZ_JANQBU010000001.1"/>
</dbReference>
<feature type="transmembrane region" description="Helical" evidence="13">
    <location>
        <begin position="258"/>
        <end position="275"/>
    </location>
</feature>
<evidence type="ECO:0000313" key="14">
    <source>
        <dbReference type="EMBL" id="RUO55310.1"/>
    </source>
</evidence>
<keyword evidence="12" id="KW-0739">Sodium transport</keyword>
<evidence type="ECO:0000256" key="4">
    <source>
        <dbReference type="ARBA" id="ARBA00010924"/>
    </source>
</evidence>
<gene>
    <name evidence="14" type="ORF">CWI70_00530</name>
</gene>
<feature type="transmembrane region" description="Helical" evidence="13">
    <location>
        <begin position="356"/>
        <end position="375"/>
    </location>
</feature>
<name>A0A432Y2W8_9GAMM</name>
<dbReference type="GO" id="GO:0005886">
    <property type="term" value="C:plasma membrane"/>
    <property type="evidence" value="ECO:0007669"/>
    <property type="project" value="UniProtKB-SubCell"/>
</dbReference>
<evidence type="ECO:0000256" key="10">
    <source>
        <dbReference type="ARBA" id="ARBA00023136"/>
    </source>
</evidence>
<keyword evidence="15" id="KW-1185">Reference proteome</keyword>
<comment type="similarity">
    <text evidence="4 12">Belongs to the GcdB/MmdB/OadB family.</text>
</comment>
<feature type="transmembrane region" description="Helical" evidence="13">
    <location>
        <begin position="287"/>
        <end position="305"/>
    </location>
</feature>
<comment type="subunit">
    <text evidence="5 12">Heterotrimer of an alpha, a beta and a gamma subunit.</text>
</comment>
<dbReference type="InterPro" id="IPR005661">
    <property type="entry name" value="OadB_MmdB"/>
</dbReference>
<keyword evidence="12" id="KW-0915">Sodium</keyword>
<dbReference type="Pfam" id="PF03977">
    <property type="entry name" value="OAD_beta"/>
    <property type="match status" value="1"/>
</dbReference>
<feature type="transmembrane region" description="Helical" evidence="13">
    <location>
        <begin position="138"/>
        <end position="156"/>
    </location>
</feature>
<comment type="subcellular location">
    <subcellularLocation>
        <location evidence="3">Cell membrane</location>
        <topology evidence="3">Multi-pass membrane protein</topology>
    </subcellularLocation>
</comment>
<feature type="transmembrane region" description="Helical" evidence="13">
    <location>
        <begin position="211"/>
        <end position="237"/>
    </location>
</feature>
<feature type="transmembrane region" description="Helical" evidence="13">
    <location>
        <begin position="317"/>
        <end position="336"/>
    </location>
</feature>
<feature type="transmembrane region" description="Helical" evidence="13">
    <location>
        <begin position="163"/>
        <end position="181"/>
    </location>
</feature>
<evidence type="ECO:0000256" key="1">
    <source>
        <dbReference type="ARBA" id="ARBA00001959"/>
    </source>
</evidence>
<keyword evidence="9 13" id="KW-1133">Transmembrane helix</keyword>
<dbReference type="EC" id="7.2.4.2" evidence="12"/>
<dbReference type="PANTHER" id="PTHR35806">
    <property type="entry name" value="OXALOACETATE DECARBOXYLASE BETA CHAIN 2"/>
    <property type="match status" value="1"/>
</dbReference>